<organism evidence="2">
    <name type="scientific">Streptomyces sp. R08</name>
    <dbReference type="NCBI Taxonomy" id="3238624"/>
    <lineage>
        <taxon>Bacteria</taxon>
        <taxon>Bacillati</taxon>
        <taxon>Actinomycetota</taxon>
        <taxon>Actinomycetes</taxon>
        <taxon>Kitasatosporales</taxon>
        <taxon>Streptomycetaceae</taxon>
        <taxon>Streptomyces</taxon>
    </lineage>
</organism>
<dbReference type="PANTHER" id="PTHR34293">
    <property type="entry name" value="HTH-TYPE TRANSCRIPTIONAL REGULATOR TRMBL2"/>
    <property type="match status" value="1"/>
</dbReference>
<dbReference type="InterPro" id="IPR051797">
    <property type="entry name" value="TrmB-like"/>
</dbReference>
<protein>
    <submittedName>
        <fullName evidence="2">LuxR C-terminal-related transcriptional regulator</fullName>
    </submittedName>
</protein>
<feature type="domain" description="HTH luxR-type" evidence="1">
    <location>
        <begin position="189"/>
        <end position="254"/>
    </location>
</feature>
<reference evidence="2" key="1">
    <citation type="submission" date="2024-07" db="EMBL/GenBank/DDBJ databases">
        <authorList>
            <person name="Yu S.T."/>
        </authorList>
    </citation>
    <scope>NUCLEOTIDE SEQUENCE</scope>
    <source>
        <strain evidence="2">R08</strain>
    </source>
</reference>
<accession>A0AB39MCM4</accession>
<dbReference type="InterPro" id="IPR036388">
    <property type="entry name" value="WH-like_DNA-bd_sf"/>
</dbReference>
<gene>
    <name evidence="2" type="ORF">AB5J58_27655</name>
</gene>
<evidence type="ECO:0000313" key="2">
    <source>
        <dbReference type="EMBL" id="XDQ03697.1"/>
    </source>
</evidence>
<dbReference type="SMART" id="SM00421">
    <property type="entry name" value="HTH_LUXR"/>
    <property type="match status" value="1"/>
</dbReference>
<dbReference type="InterPro" id="IPR000792">
    <property type="entry name" value="Tscrpt_reg_LuxR_C"/>
</dbReference>
<dbReference type="GO" id="GO:0003677">
    <property type="term" value="F:DNA binding"/>
    <property type="evidence" value="ECO:0007669"/>
    <property type="project" value="InterPro"/>
</dbReference>
<dbReference type="InterPro" id="IPR016032">
    <property type="entry name" value="Sig_transdc_resp-reg_C-effctor"/>
</dbReference>
<name>A0AB39MCM4_9ACTN</name>
<sequence length="261" mass="28633">MKLLLARQEARLAAEKKRTEDVRLAVESMVAEFAQRSGGAASAIEQATGIDEIRDRISLLCHEVRTEVMAFAPSGAQTVENMEAARPQDLELLERGVRMRTLYLDSLRNSQPTVAYATWLTSRGGQVRTVPTLPVRLLIVDRETAVIPTDAESSADGALFLKGKGVLAALCELFDSVWQRAVPLGDVRDETDVHRPSAVEVEYLRLLSDGHTDEVIARRLGVSPRTARRMAAEVMEKLGARSRFQAGVKAAQRGWLTAVGV</sequence>
<evidence type="ECO:0000259" key="1">
    <source>
        <dbReference type="PROSITE" id="PS50043"/>
    </source>
</evidence>
<dbReference type="Pfam" id="PF00196">
    <property type="entry name" value="GerE"/>
    <property type="match status" value="1"/>
</dbReference>
<dbReference type="EMBL" id="CP163431">
    <property type="protein sequence ID" value="XDQ03697.1"/>
    <property type="molecule type" value="Genomic_DNA"/>
</dbReference>
<dbReference type="GO" id="GO:0006355">
    <property type="term" value="P:regulation of DNA-templated transcription"/>
    <property type="evidence" value="ECO:0007669"/>
    <property type="project" value="InterPro"/>
</dbReference>
<dbReference type="RefSeq" id="WP_328830051.1">
    <property type="nucleotide sequence ID" value="NZ_CP163431.1"/>
</dbReference>
<dbReference type="PANTHER" id="PTHR34293:SF1">
    <property type="entry name" value="HTH-TYPE TRANSCRIPTIONAL REGULATOR TRMBL2"/>
    <property type="match status" value="1"/>
</dbReference>
<dbReference type="PROSITE" id="PS50043">
    <property type="entry name" value="HTH_LUXR_2"/>
    <property type="match status" value="1"/>
</dbReference>
<dbReference type="CDD" id="cd06170">
    <property type="entry name" value="LuxR_C_like"/>
    <property type="match status" value="1"/>
</dbReference>
<dbReference type="Gene3D" id="1.10.10.10">
    <property type="entry name" value="Winged helix-like DNA-binding domain superfamily/Winged helix DNA-binding domain"/>
    <property type="match status" value="1"/>
</dbReference>
<dbReference type="AlphaFoldDB" id="A0AB39MCM4"/>
<proteinExistence type="predicted"/>
<dbReference type="SUPFAM" id="SSF46894">
    <property type="entry name" value="C-terminal effector domain of the bipartite response regulators"/>
    <property type="match status" value="1"/>
</dbReference>